<dbReference type="Proteomes" id="UP001056429">
    <property type="component" value="Unassembled WGS sequence"/>
</dbReference>
<proteinExistence type="predicted"/>
<dbReference type="PANTHER" id="PTHR35868">
    <property type="entry name" value="DUF2804 DOMAIN-CONTAINING PROTEIN-RELATED"/>
    <property type="match status" value="1"/>
</dbReference>
<dbReference type="Pfam" id="PF10974">
    <property type="entry name" value="DUF2804"/>
    <property type="match status" value="1"/>
</dbReference>
<evidence type="ECO:0000313" key="1">
    <source>
        <dbReference type="EMBL" id="MCM1988384.1"/>
    </source>
</evidence>
<dbReference type="PANTHER" id="PTHR35868:SF4">
    <property type="entry name" value="DUF2804 DOMAIN-CONTAINING PROTEIN"/>
    <property type="match status" value="1"/>
</dbReference>
<reference evidence="1" key="1">
    <citation type="journal article" date="2021" name="mSystems">
        <title>Bacteria and Archaea Synergistically Convert Glycine Betaine to Biogenic Methane in the Formosa Cold Seep of the South China Sea.</title>
        <authorList>
            <person name="Li L."/>
            <person name="Zhang W."/>
            <person name="Zhang S."/>
            <person name="Song L."/>
            <person name="Sun Q."/>
            <person name="Zhang H."/>
            <person name="Xiang H."/>
            <person name="Dong X."/>
        </authorList>
    </citation>
    <scope>NUCLEOTIDE SEQUENCE</scope>
    <source>
        <strain evidence="1">ZWT</strain>
    </source>
</reference>
<dbReference type="EMBL" id="JAGSOJ010000001">
    <property type="protein sequence ID" value="MCM1988384.1"/>
    <property type="molecule type" value="Genomic_DNA"/>
</dbReference>
<name>A0A9J6NZ09_9CLOT</name>
<dbReference type="InterPro" id="IPR021243">
    <property type="entry name" value="DUF2804"/>
</dbReference>
<reference evidence="1" key="2">
    <citation type="submission" date="2021-04" db="EMBL/GenBank/DDBJ databases">
        <authorList>
            <person name="Dong X."/>
        </authorList>
    </citation>
    <scope>NUCLEOTIDE SEQUENCE</scope>
    <source>
        <strain evidence="1">ZWT</strain>
    </source>
</reference>
<sequence>MKENKTKTLVDENKTRALVDENGTFNFGTYKYPIENVNMLDCLKPFKIRTLRKLNYARLKEWEAFQGGNDRFFILGSIYNVKWMAMNIIIVYDKLNDKVYEYKEKSLERKSQIGKGMMNNVTEFTLKNTNIKFVNKLDCGEVTIHCFARGDKTKPDIDIKITGRHIIDPNVICHPFGMNRGVYSHKEIMRMNGEMIFGDEKIVFNEEDAFMIIDDHKGFYPFKMKYDWVTGYGFGENGNLIGFNLTDNQVIQPQKYNENCLWNHKKYELPNIKFTHVNEKLWNIKDEKGKVNVEFTILNQYELKFNCGVMYSDYEAPFGVFNGTIETEDGIFIMKDFFGMGEKKRLRL</sequence>
<evidence type="ECO:0000313" key="2">
    <source>
        <dbReference type="Proteomes" id="UP001056429"/>
    </source>
</evidence>
<comment type="caution">
    <text evidence="1">The sequence shown here is derived from an EMBL/GenBank/DDBJ whole genome shotgun (WGS) entry which is preliminary data.</text>
</comment>
<protein>
    <submittedName>
        <fullName evidence="1">DUF2804 family protein</fullName>
    </submittedName>
</protein>
<dbReference type="RefSeq" id="WP_250857253.1">
    <property type="nucleotide sequence ID" value="NZ_JAGSOJ010000001.1"/>
</dbReference>
<organism evidence="1 2">
    <name type="scientific">Oceanirhabdus seepicola</name>
    <dbReference type="NCBI Taxonomy" id="2828781"/>
    <lineage>
        <taxon>Bacteria</taxon>
        <taxon>Bacillati</taxon>
        <taxon>Bacillota</taxon>
        <taxon>Clostridia</taxon>
        <taxon>Eubacteriales</taxon>
        <taxon>Clostridiaceae</taxon>
        <taxon>Oceanirhabdus</taxon>
    </lineage>
</organism>
<accession>A0A9J6NZ09</accession>
<dbReference type="AlphaFoldDB" id="A0A9J6NZ09"/>
<keyword evidence="2" id="KW-1185">Reference proteome</keyword>
<gene>
    <name evidence="1" type="ORF">KDK92_01420</name>
</gene>